<dbReference type="SUPFAM" id="SSF142906">
    <property type="entry name" value="YjbR-like"/>
    <property type="match status" value="1"/>
</dbReference>
<accession>A0AAU7ZRZ2</accession>
<proteinExistence type="predicted"/>
<dbReference type="InterPro" id="IPR038056">
    <property type="entry name" value="YjbR-like_sf"/>
</dbReference>
<dbReference type="GO" id="GO:0003677">
    <property type="term" value="F:DNA binding"/>
    <property type="evidence" value="ECO:0007669"/>
    <property type="project" value="UniProtKB-KW"/>
</dbReference>
<name>A0AAU7ZRZ2_9BACT</name>
<reference evidence="1" key="1">
    <citation type="submission" date="2023-08" db="EMBL/GenBank/DDBJ databases">
        <authorList>
            <person name="Messyasz A."/>
            <person name="Mannisto M.K."/>
            <person name="Kerkhof L.J."/>
            <person name="Haggblom M."/>
        </authorList>
    </citation>
    <scope>NUCLEOTIDE SEQUENCE</scope>
    <source>
        <strain evidence="1">X5P6</strain>
    </source>
</reference>
<keyword evidence="1" id="KW-0238">DNA-binding</keyword>
<evidence type="ECO:0000313" key="1">
    <source>
        <dbReference type="EMBL" id="XCB33697.1"/>
    </source>
</evidence>
<dbReference type="AlphaFoldDB" id="A0AAU7ZRZ2"/>
<organism evidence="1">
    <name type="scientific">Tunturiibacter psychrotolerans</name>
    <dbReference type="NCBI Taxonomy" id="3069686"/>
    <lineage>
        <taxon>Bacteria</taxon>
        <taxon>Pseudomonadati</taxon>
        <taxon>Acidobacteriota</taxon>
        <taxon>Terriglobia</taxon>
        <taxon>Terriglobales</taxon>
        <taxon>Acidobacteriaceae</taxon>
        <taxon>Tunturiibacter</taxon>
    </lineage>
</organism>
<dbReference type="Pfam" id="PF04237">
    <property type="entry name" value="YjbR"/>
    <property type="match status" value="1"/>
</dbReference>
<reference evidence="1" key="2">
    <citation type="journal article" date="2024" name="Environ. Microbiol.">
        <title>Genome analysis and description of Tunturibacter gen. nov. expands the diversity of Terriglobia in tundra soils.</title>
        <authorList>
            <person name="Messyasz A."/>
            <person name="Mannisto M.K."/>
            <person name="Kerkhof L.J."/>
            <person name="Haggblom M.M."/>
        </authorList>
    </citation>
    <scope>NUCLEOTIDE SEQUENCE</scope>
    <source>
        <strain evidence="1">X5P6</strain>
    </source>
</reference>
<protein>
    <submittedName>
        <fullName evidence="1">MmcQ/YjbR family DNA-binding protein</fullName>
    </submittedName>
</protein>
<dbReference type="InterPro" id="IPR058532">
    <property type="entry name" value="YjbR/MT2646/Rv2570-like"/>
</dbReference>
<dbReference type="KEGG" id="tpsc:RBB77_02085"/>
<gene>
    <name evidence="1" type="ORF">RBB77_02085</name>
</gene>
<sequence>MQKTVYEIAICGHGGELLRAAGVSCWGRFEGWRVTAKDYRRIALSLPGASEGSHQGHPDFRVGGKIFCTLAYEKEGFGVLKLSLEEQAGLVEDAPEVFSPVPGGWGRMGMTRVKLDAVSADVLEGALKMAWKRRLAK</sequence>
<dbReference type="EMBL" id="CP132942">
    <property type="protein sequence ID" value="XCB33697.1"/>
    <property type="molecule type" value="Genomic_DNA"/>
</dbReference>
<dbReference type="RefSeq" id="WP_353064540.1">
    <property type="nucleotide sequence ID" value="NZ_CP132942.1"/>
</dbReference>